<protein>
    <submittedName>
        <fullName evidence="2">Uncharacterized protein</fullName>
    </submittedName>
</protein>
<gene>
    <name evidence="2" type="ORF">DOP62_02120</name>
</gene>
<accession>A0AAN1UTM1</accession>
<evidence type="ECO:0000256" key="1">
    <source>
        <dbReference type="SAM" id="MobiDB-lite"/>
    </source>
</evidence>
<dbReference type="EMBL" id="CP030139">
    <property type="protein sequence ID" value="AZB71675.2"/>
    <property type="molecule type" value="Genomic_DNA"/>
</dbReference>
<reference evidence="2 3" key="1">
    <citation type="journal article" date="2018" name="Sci. Rep.">
        <title>Genome Features and Biochemical Characteristics of a Robust, Fast Growing and Naturally Transformable Cyanobacterium Synechococcus elongatus PCC 11801 Isolated from India.</title>
        <authorList>
            <person name="Jaiswal D."/>
            <person name="Sengupta A."/>
            <person name="Sohoni S."/>
            <person name="Sengupta S."/>
            <person name="Phadnavis A.G."/>
            <person name="Pakrasi H.B."/>
            <person name="Wangikar P.P."/>
        </authorList>
    </citation>
    <scope>NUCLEOTIDE SEQUENCE [LARGE SCALE GENOMIC DNA]</scope>
    <source>
        <strain evidence="2 3">PCC 11801</strain>
    </source>
</reference>
<feature type="region of interest" description="Disordered" evidence="1">
    <location>
        <begin position="1"/>
        <end position="30"/>
    </location>
</feature>
<sequence>MLNDRDRAKLKQLKQQLQEPPPPPAIEEDPEAALRQEFDDLLKGRKRIKPKTQGQAKAAPAPADDYVEFRKLLLEDSGDRRQQG</sequence>
<dbReference type="AlphaFoldDB" id="A0AAN1UTM1"/>
<evidence type="ECO:0000313" key="3">
    <source>
        <dbReference type="Proteomes" id="UP000267249"/>
    </source>
</evidence>
<feature type="region of interest" description="Disordered" evidence="1">
    <location>
        <begin position="45"/>
        <end position="64"/>
    </location>
</feature>
<organism evidence="2 3">
    <name type="scientific">Synechococcus elongatus PCC 11801</name>
    <dbReference type="NCBI Taxonomy" id="2219813"/>
    <lineage>
        <taxon>Bacteria</taxon>
        <taxon>Bacillati</taxon>
        <taxon>Cyanobacteriota</taxon>
        <taxon>Cyanophyceae</taxon>
        <taxon>Synechococcales</taxon>
        <taxon>Synechococcaceae</taxon>
        <taxon>Synechococcus</taxon>
    </lineage>
</organism>
<name>A0AAN1UTM1_SYNEL</name>
<evidence type="ECO:0000313" key="2">
    <source>
        <dbReference type="EMBL" id="AZB71675.2"/>
    </source>
</evidence>
<dbReference type="Proteomes" id="UP000267249">
    <property type="component" value="Chromosome"/>
</dbReference>
<proteinExistence type="predicted"/>